<dbReference type="Pfam" id="PF13378">
    <property type="entry name" value="MR_MLE_C"/>
    <property type="match status" value="1"/>
</dbReference>
<dbReference type="Proteomes" id="UP000293142">
    <property type="component" value="Unassembled WGS sequence"/>
</dbReference>
<evidence type="ECO:0000256" key="2">
    <source>
        <dbReference type="ARBA" id="ARBA00022723"/>
    </source>
</evidence>
<protein>
    <submittedName>
        <fullName evidence="5">Mandelate racemase/muconate lactonizing enzyme family protein</fullName>
    </submittedName>
</protein>
<dbReference type="PANTHER" id="PTHR13794">
    <property type="entry name" value="ENOLASE SUPERFAMILY, MANDELATE RACEMASE"/>
    <property type="match status" value="1"/>
</dbReference>
<evidence type="ECO:0000256" key="1">
    <source>
        <dbReference type="ARBA" id="ARBA00001946"/>
    </source>
</evidence>
<accession>A0A4Q9DEB0</accession>
<dbReference type="Gene3D" id="3.20.20.120">
    <property type="entry name" value="Enolase-like C-terminal domain"/>
    <property type="match status" value="1"/>
</dbReference>
<dbReference type="SMART" id="SM00922">
    <property type="entry name" value="MR_MLE"/>
    <property type="match status" value="1"/>
</dbReference>
<comment type="caution">
    <text evidence="5">The sequence shown here is derived from an EMBL/GenBank/DDBJ whole genome shotgun (WGS) entry which is preliminary data.</text>
</comment>
<dbReference type="AlphaFoldDB" id="A0A4Q9DEB0"/>
<proteinExistence type="predicted"/>
<evidence type="ECO:0000256" key="3">
    <source>
        <dbReference type="ARBA" id="ARBA00022842"/>
    </source>
</evidence>
<dbReference type="CDD" id="cd03316">
    <property type="entry name" value="MR_like"/>
    <property type="match status" value="1"/>
</dbReference>
<dbReference type="Pfam" id="PF02746">
    <property type="entry name" value="MR_MLE_N"/>
    <property type="match status" value="1"/>
</dbReference>
<reference evidence="5 6" key="1">
    <citation type="submission" date="2019-02" db="EMBL/GenBank/DDBJ databases">
        <title>Paenibacillus sp. nov., isolated from surface-sterilized tissue of Thalictrum simplex L.</title>
        <authorList>
            <person name="Tuo L."/>
        </authorList>
    </citation>
    <scope>NUCLEOTIDE SEQUENCE [LARGE SCALE GENOMIC DNA]</scope>
    <source>
        <strain evidence="5 6">N2SHLJ1</strain>
    </source>
</reference>
<dbReference type="InterPro" id="IPR036849">
    <property type="entry name" value="Enolase-like_C_sf"/>
</dbReference>
<dbReference type="PANTHER" id="PTHR13794:SF58">
    <property type="entry name" value="MITOCHONDRIAL ENOLASE SUPERFAMILY MEMBER 1"/>
    <property type="match status" value="1"/>
</dbReference>
<evidence type="ECO:0000313" key="6">
    <source>
        <dbReference type="Proteomes" id="UP000293142"/>
    </source>
</evidence>
<comment type="cofactor">
    <cofactor evidence="1">
        <name>Mg(2+)</name>
        <dbReference type="ChEBI" id="CHEBI:18420"/>
    </cofactor>
</comment>
<dbReference type="Gene3D" id="3.30.390.10">
    <property type="entry name" value="Enolase-like, N-terminal domain"/>
    <property type="match status" value="1"/>
</dbReference>
<evidence type="ECO:0000259" key="4">
    <source>
        <dbReference type="SMART" id="SM00922"/>
    </source>
</evidence>
<keyword evidence="2" id="KW-0479">Metal-binding</keyword>
<dbReference type="SUPFAM" id="SSF51604">
    <property type="entry name" value="Enolase C-terminal domain-like"/>
    <property type="match status" value="1"/>
</dbReference>
<dbReference type="RefSeq" id="WP_131018161.1">
    <property type="nucleotide sequence ID" value="NZ_SIRE01000035.1"/>
</dbReference>
<organism evidence="5 6">
    <name type="scientific">Paenibacillus thalictri</name>
    <dbReference type="NCBI Taxonomy" id="2527873"/>
    <lineage>
        <taxon>Bacteria</taxon>
        <taxon>Bacillati</taxon>
        <taxon>Bacillota</taxon>
        <taxon>Bacilli</taxon>
        <taxon>Bacillales</taxon>
        <taxon>Paenibacillaceae</taxon>
        <taxon>Paenibacillus</taxon>
    </lineage>
</organism>
<dbReference type="GO" id="GO:0000287">
    <property type="term" value="F:magnesium ion binding"/>
    <property type="evidence" value="ECO:0007669"/>
    <property type="project" value="TreeGrafter"/>
</dbReference>
<keyword evidence="3" id="KW-0460">Magnesium</keyword>
<dbReference type="GO" id="GO:0016052">
    <property type="term" value="P:carbohydrate catabolic process"/>
    <property type="evidence" value="ECO:0007669"/>
    <property type="project" value="TreeGrafter"/>
</dbReference>
<dbReference type="GO" id="GO:0016836">
    <property type="term" value="F:hydro-lyase activity"/>
    <property type="evidence" value="ECO:0007669"/>
    <property type="project" value="TreeGrafter"/>
</dbReference>
<dbReference type="EMBL" id="SIRE01000035">
    <property type="protein sequence ID" value="TBL69896.1"/>
    <property type="molecule type" value="Genomic_DNA"/>
</dbReference>
<dbReference type="InterPro" id="IPR013341">
    <property type="entry name" value="Mandelate_racemase_N_dom"/>
</dbReference>
<dbReference type="SFLD" id="SFLDS00001">
    <property type="entry name" value="Enolase"/>
    <property type="match status" value="1"/>
</dbReference>
<feature type="domain" description="Mandelate racemase/muconate lactonizing enzyme C-terminal" evidence="4">
    <location>
        <begin position="152"/>
        <end position="250"/>
    </location>
</feature>
<dbReference type="InterPro" id="IPR046945">
    <property type="entry name" value="RHMD-like"/>
</dbReference>
<gene>
    <name evidence="5" type="ORF">EYB31_34545</name>
</gene>
<dbReference type="InterPro" id="IPR013342">
    <property type="entry name" value="Mandelate_racemase_C"/>
</dbReference>
<name>A0A4Q9DEB0_9BACL</name>
<sequence>MQSRIRSVEAIPVKMPLNKIYKGSNYFMSHRVTVVTRITTEDGVVGEIYNGDEIDHLDAIISMIQNDIAPRIIGEDIFDMNGIWNKIYPLTFNILADRKVALNAIACVDSALYDSIGKTLNQPLVKLWGGTKTSLPVMLIGGYYTEGMDVDEKTIVADIESYMEMGVAACKFKVGGRSPEVDAKRVEIARKAAGDDFILAVDANQGFERSDALKFALAVQKFNIRWFEEPCRWSYDKAAIKDIRMMSGIPVAAGQSEVSPAVCIEMMTRGSIDVCNYDASWSGGPTVWRQVAGAAAALGLEMAHHEEPQISSHLLGAAPTGTFLEVFHPDRDPMFYAMIEDRNPFINGYYEIPNAPGFGIKLNWDCINKYRLDK</sequence>
<dbReference type="SUPFAM" id="SSF54826">
    <property type="entry name" value="Enolase N-terminal domain-like"/>
    <property type="match status" value="1"/>
</dbReference>
<dbReference type="OrthoDB" id="9775391at2"/>
<dbReference type="InterPro" id="IPR029017">
    <property type="entry name" value="Enolase-like_N"/>
</dbReference>
<evidence type="ECO:0000313" key="5">
    <source>
        <dbReference type="EMBL" id="TBL69896.1"/>
    </source>
</evidence>
<dbReference type="InterPro" id="IPR029065">
    <property type="entry name" value="Enolase_C-like"/>
</dbReference>
<keyword evidence="6" id="KW-1185">Reference proteome</keyword>